<keyword evidence="3" id="KW-1185">Reference proteome</keyword>
<accession>A0A1L9AVA1</accession>
<dbReference type="InterPro" id="IPR035892">
    <property type="entry name" value="C2_domain_sf"/>
</dbReference>
<dbReference type="AlphaFoldDB" id="A0A1L9AVA1"/>
<dbReference type="CDD" id="cd00030">
    <property type="entry name" value="C2"/>
    <property type="match status" value="1"/>
</dbReference>
<dbReference type="Pfam" id="PF00168">
    <property type="entry name" value="C2"/>
    <property type="match status" value="2"/>
</dbReference>
<feature type="domain" description="C2" evidence="1">
    <location>
        <begin position="444"/>
        <end position="513"/>
    </location>
</feature>
<reference evidence="2 3" key="2">
    <citation type="submission" date="2016-12" db="EMBL/GenBank/DDBJ databases">
        <title>Draft Genome Sequence of Cystobacter ferrugineus Strain Cbfe23.</title>
        <authorList>
            <person name="Akbar S."/>
            <person name="Dowd S.E."/>
            <person name="Stevens D.C."/>
        </authorList>
    </citation>
    <scope>NUCLEOTIDE SEQUENCE [LARGE SCALE GENOMIC DNA]</scope>
    <source>
        <strain evidence="2 3">Cbfe23</strain>
    </source>
</reference>
<comment type="caution">
    <text evidence="2">The sequence shown here is derived from an EMBL/GenBank/DDBJ whole genome shotgun (WGS) entry which is preliminary data.</text>
</comment>
<gene>
    <name evidence="2" type="ORF">BON30_46325</name>
</gene>
<name>A0A1L9AVA1_9BACT</name>
<reference evidence="3" key="1">
    <citation type="submission" date="2016-11" db="EMBL/GenBank/DDBJ databases">
        <authorList>
            <person name="Shukria A."/>
            <person name="Stevens D.C."/>
        </authorList>
    </citation>
    <scope>NUCLEOTIDE SEQUENCE [LARGE SCALE GENOMIC DNA]</scope>
    <source>
        <strain evidence="3">Cbfe23</strain>
    </source>
</reference>
<proteinExistence type="predicted"/>
<evidence type="ECO:0000313" key="2">
    <source>
        <dbReference type="EMBL" id="OJH33945.1"/>
    </source>
</evidence>
<evidence type="ECO:0000313" key="3">
    <source>
        <dbReference type="Proteomes" id="UP000182229"/>
    </source>
</evidence>
<evidence type="ECO:0000259" key="1">
    <source>
        <dbReference type="Pfam" id="PF00168"/>
    </source>
</evidence>
<organism evidence="2 3">
    <name type="scientific">Cystobacter ferrugineus</name>
    <dbReference type="NCBI Taxonomy" id="83449"/>
    <lineage>
        <taxon>Bacteria</taxon>
        <taxon>Pseudomonadati</taxon>
        <taxon>Myxococcota</taxon>
        <taxon>Myxococcia</taxon>
        <taxon>Myxococcales</taxon>
        <taxon>Cystobacterineae</taxon>
        <taxon>Archangiaceae</taxon>
        <taxon>Cystobacter</taxon>
    </lineage>
</organism>
<dbReference type="SUPFAM" id="SSF49562">
    <property type="entry name" value="C2 domain (Calcium/lipid-binding domain, CaLB)"/>
    <property type="match status" value="1"/>
</dbReference>
<feature type="domain" description="C2" evidence="1">
    <location>
        <begin position="291"/>
        <end position="372"/>
    </location>
</feature>
<sequence>MAASVRKAHACAGIQDWYCALTEAEFALGLDASNQELAAFRAEAARSFSRALLRRSRDEAAHRQFHSALEQFQKAIQVANGDPQLLEEAKQVRAEIVELGGQEAERLRERKEYPESIALLRQLANADGSRWERLREVEAEYARHLEAEYERLAREGDDALAQKQWDEAREKYEAALRAKAGGRAEPLARYTRGMAQGESALTRRDFTASAEGYRQAIQSGLDRDGYAAAQLARVAVRPYAIRVRSVLAMPTRPDGNPWVGRPHPMLGNLIKLGAKMTMGPVGAAVTRTIIDSARQVPPENRPTLSVIVSRPDGEQLKTPSRNGLYVVYDSSLVISSNHFDERRITFHVVHADGARRDDVGAVDVPLGELLANGGAAMRDHSIAALELLAEPVDGQVDGLFAEMIPISDDNNRAPDFSRPSAHATAFRLTRVQARVAVGDYQNEMGLDGSPDPVVEIEQAGHVVYRSPQAQDDHQVDWGLKAVNLFVEPGEQLVVRVWDADASSDDQVLAAYLPSHQLNTGTFQVRTKAGSFVNLLFEPRRTEAPRAMAQVQ</sequence>
<dbReference type="EMBL" id="MPIN01000025">
    <property type="protein sequence ID" value="OJH33945.1"/>
    <property type="molecule type" value="Genomic_DNA"/>
</dbReference>
<protein>
    <recommendedName>
        <fullName evidence="1">C2 domain-containing protein</fullName>
    </recommendedName>
</protein>
<dbReference type="Proteomes" id="UP000182229">
    <property type="component" value="Unassembled WGS sequence"/>
</dbReference>
<dbReference type="InterPro" id="IPR000008">
    <property type="entry name" value="C2_dom"/>
</dbReference>